<keyword evidence="10" id="KW-0998">Cell outer membrane</keyword>
<dbReference type="GO" id="GO:0009986">
    <property type="term" value="C:cell surface"/>
    <property type="evidence" value="ECO:0007669"/>
    <property type="project" value="UniProtKB-SubCell"/>
</dbReference>
<reference evidence="14" key="1">
    <citation type="journal article" date="2018" name="Genome Biol.">
        <title>SKESA: strategic k-mer extension for scrupulous assemblies.</title>
        <authorList>
            <person name="Souvorov A."/>
            <person name="Agarwala R."/>
            <person name="Lipman D.J."/>
        </authorList>
    </citation>
    <scope>NUCLEOTIDE SEQUENCE</scope>
    <source>
        <strain evidence="14">EC00677</strain>
    </source>
</reference>
<dbReference type="Gene3D" id="3.30.1300.30">
    <property type="entry name" value="GSPII I/J protein-like"/>
    <property type="match status" value="1"/>
</dbReference>
<keyword evidence="9" id="KW-0472">Membrane</keyword>
<evidence type="ECO:0000256" key="9">
    <source>
        <dbReference type="ARBA" id="ARBA00023136"/>
    </source>
</evidence>
<keyword evidence="8" id="KW-0653">Protein transport</keyword>
<keyword evidence="7 11" id="KW-0732">Signal</keyword>
<dbReference type="Pfam" id="PF05662">
    <property type="entry name" value="YadA_stalk"/>
    <property type="match status" value="1"/>
</dbReference>
<dbReference type="Pfam" id="PF03895">
    <property type="entry name" value="YadA_anchor"/>
    <property type="match status" value="1"/>
</dbReference>
<accession>A0A7A6ZZZ4</accession>
<evidence type="ECO:0000256" key="8">
    <source>
        <dbReference type="ARBA" id="ARBA00022927"/>
    </source>
</evidence>
<dbReference type="AlphaFoldDB" id="A0A7A6ZZZ4"/>
<dbReference type="SUPFAM" id="SSF101967">
    <property type="entry name" value="Adhesin YadA, collagen-binding domain"/>
    <property type="match status" value="2"/>
</dbReference>
<dbReference type="InterPro" id="IPR005594">
    <property type="entry name" value="YadA_C"/>
</dbReference>
<comment type="similarity">
    <text evidence="3">Belongs to the autotransporter-2 (AT-2) (TC 1.B.40) family.</text>
</comment>
<dbReference type="InterPro" id="IPR011049">
    <property type="entry name" value="Serralysin-like_metalloprot_C"/>
</dbReference>
<evidence type="ECO:0000259" key="12">
    <source>
        <dbReference type="Pfam" id="PF03895"/>
    </source>
</evidence>
<dbReference type="InterPro" id="IPR008635">
    <property type="entry name" value="Coiled_stalk_dom"/>
</dbReference>
<dbReference type="Gene3D" id="2.150.10.10">
    <property type="entry name" value="Serralysin-like metalloprotease, C-terminal"/>
    <property type="match status" value="3"/>
</dbReference>
<dbReference type="SUPFAM" id="SSF54523">
    <property type="entry name" value="Pili subunits"/>
    <property type="match status" value="1"/>
</dbReference>
<dbReference type="CDD" id="cd12820">
    <property type="entry name" value="LbR_YadA-like"/>
    <property type="match status" value="1"/>
</dbReference>
<feature type="signal peptide" evidence="11">
    <location>
        <begin position="1"/>
        <end position="41"/>
    </location>
</feature>
<evidence type="ECO:0000256" key="4">
    <source>
        <dbReference type="ARBA" id="ARBA00022448"/>
    </source>
</evidence>
<dbReference type="GO" id="GO:0009279">
    <property type="term" value="C:cell outer membrane"/>
    <property type="evidence" value="ECO:0007669"/>
    <property type="project" value="UniProtKB-SubCell"/>
</dbReference>
<evidence type="ECO:0000259" key="13">
    <source>
        <dbReference type="Pfam" id="PF05662"/>
    </source>
</evidence>
<name>A0A7A6ZZZ4_ECOLX</name>
<comment type="subcellular location">
    <subcellularLocation>
        <location evidence="2">Cell outer membrane</location>
    </subcellularLocation>
    <subcellularLocation>
        <location evidence="1">Cell surface</location>
    </subcellularLocation>
</comment>
<proteinExistence type="inferred from homology"/>
<evidence type="ECO:0000256" key="11">
    <source>
        <dbReference type="SAM" id="SignalP"/>
    </source>
</evidence>
<evidence type="ECO:0000313" key="14">
    <source>
        <dbReference type="EMBL" id="HAJ1193024.1"/>
    </source>
</evidence>
<keyword evidence="5" id="KW-1134">Transmembrane beta strand</keyword>
<keyword evidence="4" id="KW-0813">Transport</keyword>
<evidence type="ECO:0000256" key="3">
    <source>
        <dbReference type="ARBA" id="ARBA00005848"/>
    </source>
</evidence>
<evidence type="ECO:0000256" key="7">
    <source>
        <dbReference type="ARBA" id="ARBA00022729"/>
    </source>
</evidence>
<protein>
    <recommendedName>
        <fullName evidence="15">Adhesin</fullName>
    </recommendedName>
</protein>
<evidence type="ECO:0000256" key="10">
    <source>
        <dbReference type="ARBA" id="ARBA00023237"/>
    </source>
</evidence>
<feature type="domain" description="Trimeric autotransporter adhesin YadA-like C-terminal membrane anchor" evidence="12">
    <location>
        <begin position="541"/>
        <end position="596"/>
    </location>
</feature>
<evidence type="ECO:0000256" key="5">
    <source>
        <dbReference type="ARBA" id="ARBA00022452"/>
    </source>
</evidence>
<dbReference type="GO" id="GO:0015031">
    <property type="term" value="P:protein transport"/>
    <property type="evidence" value="ECO:0007669"/>
    <property type="project" value="UniProtKB-KW"/>
</dbReference>
<evidence type="ECO:0008006" key="15">
    <source>
        <dbReference type="Google" id="ProtNLM"/>
    </source>
</evidence>
<evidence type="ECO:0000256" key="2">
    <source>
        <dbReference type="ARBA" id="ARBA00004442"/>
    </source>
</evidence>
<organism evidence="14">
    <name type="scientific">Escherichia coli</name>
    <dbReference type="NCBI Taxonomy" id="562"/>
    <lineage>
        <taxon>Bacteria</taxon>
        <taxon>Pseudomonadati</taxon>
        <taxon>Pseudomonadota</taxon>
        <taxon>Gammaproteobacteria</taxon>
        <taxon>Enterobacterales</taxon>
        <taxon>Enterobacteriaceae</taxon>
        <taxon>Escherichia</taxon>
    </lineage>
</organism>
<evidence type="ECO:0000256" key="6">
    <source>
        <dbReference type="ARBA" id="ARBA00022692"/>
    </source>
</evidence>
<reference evidence="14" key="2">
    <citation type="submission" date="2019-09" db="EMBL/GenBank/DDBJ databases">
        <authorList>
            <consortium name="NCBI Pathogen Detection Project"/>
        </authorList>
    </citation>
    <scope>NUCLEOTIDE SEQUENCE</scope>
    <source>
        <strain evidence="14">EC00677</strain>
    </source>
</reference>
<dbReference type="EMBL" id="DABHBG010000061">
    <property type="protein sequence ID" value="HAJ1193024.1"/>
    <property type="molecule type" value="Genomic_DNA"/>
</dbReference>
<gene>
    <name evidence="14" type="ORF">HL629_25560</name>
</gene>
<evidence type="ECO:0000256" key="1">
    <source>
        <dbReference type="ARBA" id="ARBA00004241"/>
    </source>
</evidence>
<keyword evidence="6" id="KW-0812">Transmembrane</keyword>
<sequence length="596" mass="63247">MRVLYTCKQVKSRDYIMSGFKFSKICKAVCLYAAVSMPAFSAGDGITVTTNDKGTNIAIGDKTDSRKMNGNNSISIGKSSSIGYGNNSIAVGTSSYVTSNDAIAIGTNSLAKASGTIVIGKNAKSGGGKGVVIGENASQGDWRKHFPTESTASVSSTVAVGDNSSAAGVASVAVGSGASATREGYGTALGDDAAARGKSSTAVGAQATSVSWGSVALGLDSVSDRVAGVSAYMPDTRSNNAEEVVISRMDEAQRNRLAEIDKQIAHYKEIVDPLADAYFSLKNDVDQRYRELNDSKFDGQDYAKKKAEIDKYRTDNKLVDKSKAYYGSNEYAALNKLQAERSEMFSAYVSTHGAVSVGNGKSITRQITSVAAGSEDTDAVNVAQLRDLQTVTEKADAEFDKRITNNTSAITKSLQVVNSNKEEISNINKTTKILDERVTANTQTAEEHKLLISENSKQISTNTLGIRENTQRIRDEGQARIRGDRETLRAATGYTDMRVNGLERNTNKRFAQLKEDIDKNRKRADAGIAGAMAMTGIPSVPGKKVSFGMAMAGYRSEGAVAAGFHFNTSENSAVKVNAAWDSESGVGVSAGMALGW</sequence>
<feature type="domain" description="Trimeric autotransporter adhesin YadA-like stalk" evidence="13">
    <location>
        <begin position="366"/>
        <end position="396"/>
    </location>
</feature>
<comment type="caution">
    <text evidence="14">The sequence shown here is derived from an EMBL/GenBank/DDBJ whole genome shotgun (WGS) entry which is preliminary data.</text>
</comment>
<feature type="chain" id="PRO_5027573537" description="Adhesin" evidence="11">
    <location>
        <begin position="42"/>
        <end position="596"/>
    </location>
</feature>
<dbReference type="InterPro" id="IPR045584">
    <property type="entry name" value="Pilin-like"/>
</dbReference>